<dbReference type="PANTHER" id="PTHR43076">
    <property type="entry name" value="FO SYNTHASE (COFH)"/>
    <property type="match status" value="1"/>
</dbReference>
<feature type="domain" description="Radical SAM core" evidence="11">
    <location>
        <begin position="37"/>
        <end position="282"/>
    </location>
</feature>
<evidence type="ECO:0000256" key="6">
    <source>
        <dbReference type="ARBA" id="ARBA00022723"/>
    </source>
</evidence>
<dbReference type="InterPro" id="IPR013785">
    <property type="entry name" value="Aldolase_TIM"/>
</dbReference>
<evidence type="ECO:0000256" key="9">
    <source>
        <dbReference type="ARBA" id="ARBA00023239"/>
    </source>
</evidence>
<dbReference type="InterPro" id="IPR019939">
    <property type="entry name" value="CofG_family"/>
</dbReference>
<dbReference type="Proteomes" id="UP000787472">
    <property type="component" value="Unassembled WGS sequence"/>
</dbReference>
<keyword evidence="8" id="KW-0411">Iron-sulfur</keyword>
<dbReference type="Gene3D" id="3.20.20.70">
    <property type="entry name" value="Aldolase class I"/>
    <property type="match status" value="1"/>
</dbReference>
<keyword evidence="4" id="KW-0004">4Fe-4S</keyword>
<dbReference type="EMBL" id="JAAONZ010000006">
    <property type="protein sequence ID" value="NHO65875.1"/>
    <property type="molecule type" value="Genomic_DNA"/>
</dbReference>
<dbReference type="GO" id="GO:0051539">
    <property type="term" value="F:4 iron, 4 sulfur cluster binding"/>
    <property type="evidence" value="ECO:0007669"/>
    <property type="project" value="UniProtKB-KW"/>
</dbReference>
<comment type="pathway">
    <text evidence="2">Cofactor biosynthesis; coenzyme F0 biosynthesis.</text>
</comment>
<evidence type="ECO:0000313" key="12">
    <source>
        <dbReference type="EMBL" id="NHO65875.1"/>
    </source>
</evidence>
<keyword evidence="9" id="KW-0456">Lyase</keyword>
<organism evidence="12 13">
    <name type="scientific">Pseudomaricurvus hydrocarbonicus</name>
    <dbReference type="NCBI Taxonomy" id="1470433"/>
    <lineage>
        <taxon>Bacteria</taxon>
        <taxon>Pseudomonadati</taxon>
        <taxon>Pseudomonadota</taxon>
        <taxon>Gammaproteobacteria</taxon>
        <taxon>Cellvibrionales</taxon>
        <taxon>Cellvibrionaceae</taxon>
        <taxon>Pseudomaricurvus</taxon>
    </lineage>
</organism>
<dbReference type="InterPro" id="IPR006638">
    <property type="entry name" value="Elp3/MiaA/NifB-like_rSAM"/>
</dbReference>
<protein>
    <recommendedName>
        <fullName evidence="3">7,8-didemethyl-8-hydroxy-5-deazariboflavin synthase</fullName>
        <ecNumber evidence="3">4.3.1.32</ecNumber>
    </recommendedName>
</protein>
<dbReference type="AlphaFoldDB" id="A0A9E5JVY1"/>
<evidence type="ECO:0000256" key="10">
    <source>
        <dbReference type="ARBA" id="ARBA00048974"/>
    </source>
</evidence>
<dbReference type="SFLD" id="SFLDS00029">
    <property type="entry name" value="Radical_SAM"/>
    <property type="match status" value="1"/>
</dbReference>
<dbReference type="Pfam" id="PF04055">
    <property type="entry name" value="Radical_SAM"/>
    <property type="match status" value="1"/>
</dbReference>
<dbReference type="SFLD" id="SFLDG01064">
    <property type="entry name" value="F420__menaquinone_cofactor_bio"/>
    <property type="match status" value="1"/>
</dbReference>
<evidence type="ECO:0000256" key="5">
    <source>
        <dbReference type="ARBA" id="ARBA00022691"/>
    </source>
</evidence>
<evidence type="ECO:0000256" key="1">
    <source>
        <dbReference type="ARBA" id="ARBA00001966"/>
    </source>
</evidence>
<dbReference type="CDD" id="cd01335">
    <property type="entry name" value="Radical_SAM"/>
    <property type="match status" value="1"/>
</dbReference>
<comment type="cofactor">
    <cofactor evidence="1">
        <name>[4Fe-4S] cluster</name>
        <dbReference type="ChEBI" id="CHEBI:49883"/>
    </cofactor>
</comment>
<evidence type="ECO:0000256" key="4">
    <source>
        <dbReference type="ARBA" id="ARBA00022485"/>
    </source>
</evidence>
<dbReference type="NCBIfam" id="TIGR03550">
    <property type="entry name" value="F420_cofG"/>
    <property type="match status" value="1"/>
</dbReference>
<comment type="catalytic activity">
    <reaction evidence="10">
        <text>5-amino-5-(4-hydroxybenzyl)-6-(D-ribitylimino)-5,6-dihydrouracil + S-adenosyl-L-methionine = 7,8-didemethyl-8-hydroxy-5-deazariboflavin + 5'-deoxyadenosine + L-methionine + NH4(+) + H(+)</text>
        <dbReference type="Rhea" id="RHEA:55204"/>
        <dbReference type="ChEBI" id="CHEBI:15378"/>
        <dbReference type="ChEBI" id="CHEBI:17319"/>
        <dbReference type="ChEBI" id="CHEBI:28938"/>
        <dbReference type="ChEBI" id="CHEBI:57844"/>
        <dbReference type="ChEBI" id="CHEBI:59789"/>
        <dbReference type="ChEBI" id="CHEBI:59904"/>
        <dbReference type="ChEBI" id="CHEBI:85936"/>
        <dbReference type="EC" id="4.3.1.32"/>
    </reaction>
</comment>
<evidence type="ECO:0000259" key="11">
    <source>
        <dbReference type="PROSITE" id="PS51918"/>
    </source>
</evidence>
<dbReference type="EC" id="4.3.1.32" evidence="3"/>
<dbReference type="PANTHER" id="PTHR43076:SF15">
    <property type="entry name" value="7,8-DIDEMETHYL-8-HYDROXY-5-DEAZARIBOFLAVIN SYNTHASE"/>
    <property type="match status" value="1"/>
</dbReference>
<evidence type="ECO:0000256" key="7">
    <source>
        <dbReference type="ARBA" id="ARBA00023004"/>
    </source>
</evidence>
<evidence type="ECO:0000313" key="13">
    <source>
        <dbReference type="Proteomes" id="UP000787472"/>
    </source>
</evidence>
<accession>A0A9E5JVY1</accession>
<dbReference type="SFLD" id="SFLDG01388">
    <property type="entry name" value="7_8-didemethyl-8-hydroxy-5-dea"/>
    <property type="match status" value="1"/>
</dbReference>
<keyword evidence="13" id="KW-1185">Reference proteome</keyword>
<reference evidence="12" key="1">
    <citation type="submission" date="2020-03" db="EMBL/GenBank/DDBJ databases">
        <authorList>
            <person name="Guo F."/>
        </authorList>
    </citation>
    <scope>NUCLEOTIDE SEQUENCE</scope>
    <source>
        <strain evidence="12">JCM 30134</strain>
    </source>
</reference>
<dbReference type="SFLD" id="SFLDF00294">
    <property type="entry name" value="7_8-didemethyl-8-hydroxy-5-dea"/>
    <property type="match status" value="1"/>
</dbReference>
<dbReference type="NCBIfam" id="NF004884">
    <property type="entry name" value="PRK06245.1"/>
    <property type="match status" value="1"/>
</dbReference>
<sequence length="372" mass="41590">MLNNKHWYDMEFADSEDLHALILEAGKVRDSYWGDTVTYSRKVFVPLTNMCRDECGYCTFVKHPDNPAANIMTLSSVSETLRAGDQLGCKEALFSLGEKPELRYPKAANMLNALGYVRMLDYLRDMCEFTLRETNLIPHVNAGTLTETEIKQLKPVSASMGMMLESLSMQLMRRGGPHYRCPDKSPKLRLQTLENAGKHQVPFTTGLLIGIGETWQDRIDALLAINDIHRQHGHIQEVIIQNFKAKPGTAMASVIEPDIDEMLKTLAVARLLLDPSISLQAPPNLQQHHSDYLAAGINDWGGISPLTQDFINPECAWPNIDTLAESCTAKGFQLRERLTVYPDYLTSEYVDASIINRLIASADVSGLVTTFS</sequence>
<evidence type="ECO:0000256" key="8">
    <source>
        <dbReference type="ARBA" id="ARBA00023014"/>
    </source>
</evidence>
<dbReference type="InterPro" id="IPR007197">
    <property type="entry name" value="rSAM"/>
</dbReference>
<dbReference type="PROSITE" id="PS51918">
    <property type="entry name" value="RADICAL_SAM"/>
    <property type="match status" value="1"/>
</dbReference>
<keyword evidence="5" id="KW-0949">S-adenosyl-L-methionine</keyword>
<gene>
    <name evidence="12" type="primary">cofG</name>
    <name evidence="12" type="ORF">G8770_10015</name>
</gene>
<dbReference type="SUPFAM" id="SSF102114">
    <property type="entry name" value="Radical SAM enzymes"/>
    <property type="match status" value="1"/>
</dbReference>
<proteinExistence type="inferred from homology"/>
<evidence type="ECO:0000256" key="2">
    <source>
        <dbReference type="ARBA" id="ARBA00004712"/>
    </source>
</evidence>
<dbReference type="GO" id="GO:0044689">
    <property type="term" value="F:7,8-didemethyl-8-hydroxy-5-deazariboflavin synthase activity"/>
    <property type="evidence" value="ECO:0007669"/>
    <property type="project" value="UniProtKB-EC"/>
</dbReference>
<dbReference type="RefSeq" id="WP_167185660.1">
    <property type="nucleotide sequence ID" value="NZ_JAAONZ010000006.1"/>
</dbReference>
<dbReference type="InterPro" id="IPR034405">
    <property type="entry name" value="F420"/>
</dbReference>
<dbReference type="SMART" id="SM00729">
    <property type="entry name" value="Elp3"/>
    <property type="match status" value="1"/>
</dbReference>
<keyword evidence="6" id="KW-0479">Metal-binding</keyword>
<dbReference type="GO" id="GO:0016765">
    <property type="term" value="F:transferase activity, transferring alkyl or aryl (other than methyl) groups"/>
    <property type="evidence" value="ECO:0007669"/>
    <property type="project" value="InterPro"/>
</dbReference>
<dbReference type="HAMAP" id="MF_01611">
    <property type="entry name" value="FO_synth_sub1"/>
    <property type="match status" value="1"/>
</dbReference>
<name>A0A9E5JVY1_9GAMM</name>
<dbReference type="InterPro" id="IPR058240">
    <property type="entry name" value="rSAM_sf"/>
</dbReference>
<comment type="caution">
    <text evidence="12">The sequence shown here is derived from an EMBL/GenBank/DDBJ whole genome shotgun (WGS) entry which is preliminary data.</text>
</comment>
<evidence type="ECO:0000256" key="3">
    <source>
        <dbReference type="ARBA" id="ARBA00012126"/>
    </source>
</evidence>
<dbReference type="GO" id="GO:0046872">
    <property type="term" value="F:metal ion binding"/>
    <property type="evidence" value="ECO:0007669"/>
    <property type="project" value="UniProtKB-KW"/>
</dbReference>
<keyword evidence="7" id="KW-0408">Iron</keyword>